<reference evidence="1 2" key="1">
    <citation type="journal article" date="2018" name="Mol. Plant">
        <title>The genome of Artemisia annua provides insight into the evolution of Asteraceae family and artemisinin biosynthesis.</title>
        <authorList>
            <person name="Shen Q."/>
            <person name="Zhang L."/>
            <person name="Liao Z."/>
            <person name="Wang S."/>
            <person name="Yan T."/>
            <person name="Shi P."/>
            <person name="Liu M."/>
            <person name="Fu X."/>
            <person name="Pan Q."/>
            <person name="Wang Y."/>
            <person name="Lv Z."/>
            <person name="Lu X."/>
            <person name="Zhang F."/>
            <person name="Jiang W."/>
            <person name="Ma Y."/>
            <person name="Chen M."/>
            <person name="Hao X."/>
            <person name="Li L."/>
            <person name="Tang Y."/>
            <person name="Lv G."/>
            <person name="Zhou Y."/>
            <person name="Sun X."/>
            <person name="Brodelius P.E."/>
            <person name="Rose J.K.C."/>
            <person name="Tang K."/>
        </authorList>
    </citation>
    <scope>NUCLEOTIDE SEQUENCE [LARGE SCALE GENOMIC DNA]</scope>
    <source>
        <strain evidence="2">cv. Huhao1</strain>
        <tissue evidence="1">Leaf</tissue>
    </source>
</reference>
<dbReference type="AlphaFoldDB" id="A0A2U1QH32"/>
<name>A0A2U1QH32_ARTAN</name>
<proteinExistence type="predicted"/>
<accession>A0A2U1QH32</accession>
<sequence>MSLEIVSCLSMLCVALLSLSLLLLQSYDMLMMQQVMFAMAVSCIQNGNWGILPLHLCSICQHAVGPSSVEGVTRELSRIRSKDGAYMKNVGIRFFRNCKERSSNTSKRVLSRAALKAAQQTKDGRDVEVSNLCAELETVKDETLGAMEQLKEAESKAKALPTMTQNATIELKLKMRAMTDQDGFRHDKQIKVAAYRCTIVMCYCQDVYNKKTEDKHMLKCFGASSTQWVKMGIYKCTKHASSQAEVNPVQNATKVPAAAAASTPDPNIDIPITPAATATAAAVVATGLPDACHLIWVEKLVNVLTPSTLIHGNIEPQAVHLLALKEIISCLSIWHIQVELRQWQIPHQQPLVADDLSPSIAFIDEIDAVSTKRYIQWHQCLLTFTIDVMSNYVSYAQLDELDSRGDVR</sequence>
<evidence type="ECO:0000313" key="2">
    <source>
        <dbReference type="Proteomes" id="UP000245207"/>
    </source>
</evidence>
<gene>
    <name evidence="1" type="ORF">CTI12_AA030400</name>
</gene>
<keyword evidence="2" id="KW-1185">Reference proteome</keyword>
<organism evidence="1 2">
    <name type="scientific">Artemisia annua</name>
    <name type="common">Sweet wormwood</name>
    <dbReference type="NCBI Taxonomy" id="35608"/>
    <lineage>
        <taxon>Eukaryota</taxon>
        <taxon>Viridiplantae</taxon>
        <taxon>Streptophyta</taxon>
        <taxon>Embryophyta</taxon>
        <taxon>Tracheophyta</taxon>
        <taxon>Spermatophyta</taxon>
        <taxon>Magnoliopsida</taxon>
        <taxon>eudicotyledons</taxon>
        <taxon>Gunneridae</taxon>
        <taxon>Pentapetalae</taxon>
        <taxon>asterids</taxon>
        <taxon>campanulids</taxon>
        <taxon>Asterales</taxon>
        <taxon>Asteraceae</taxon>
        <taxon>Asteroideae</taxon>
        <taxon>Anthemideae</taxon>
        <taxon>Artemisiinae</taxon>
        <taxon>Artemisia</taxon>
    </lineage>
</organism>
<dbReference type="Proteomes" id="UP000245207">
    <property type="component" value="Unassembled WGS sequence"/>
</dbReference>
<protein>
    <submittedName>
        <fullName evidence="1">Uncharacterized protein</fullName>
    </submittedName>
</protein>
<evidence type="ECO:0000313" key="1">
    <source>
        <dbReference type="EMBL" id="PWA97282.1"/>
    </source>
</evidence>
<dbReference type="EMBL" id="PKPP01000132">
    <property type="protein sequence ID" value="PWA97282.1"/>
    <property type="molecule type" value="Genomic_DNA"/>
</dbReference>
<comment type="caution">
    <text evidence="1">The sequence shown here is derived from an EMBL/GenBank/DDBJ whole genome shotgun (WGS) entry which is preliminary data.</text>
</comment>
<dbReference type="STRING" id="35608.A0A2U1QH32"/>